<proteinExistence type="predicted"/>
<sequence length="93" mass="10777">MKMASDPDKLLKKHAGLTHSELQKVTSHVQREKDDWFVNTVMIQGHTVPFKFKRKKVYQSLTGARVNLTYYPEIETIAGFNVDIMQVVRIKKS</sequence>
<dbReference type="Proteomes" id="UP000327424">
    <property type="component" value="Chromosome"/>
</dbReference>
<dbReference type="KEGG" id="mmaa:FR932_01205"/>
<name>A0A5J6WH83_MORMI</name>
<evidence type="ECO:0000313" key="2">
    <source>
        <dbReference type="Proteomes" id="UP000327424"/>
    </source>
</evidence>
<dbReference type="OrthoDB" id="5822620at2"/>
<keyword evidence="2" id="KW-1185">Reference proteome</keyword>
<protein>
    <submittedName>
        <fullName evidence="1">Uncharacterized protein</fullName>
    </submittedName>
</protein>
<dbReference type="EMBL" id="CP044399">
    <property type="protein sequence ID" value="QFI36540.1"/>
    <property type="molecule type" value="Genomic_DNA"/>
</dbReference>
<accession>A0A5J6WH83</accession>
<dbReference type="AlphaFoldDB" id="A0A5J6WH83"/>
<dbReference type="RefSeq" id="WP_019440844.1">
    <property type="nucleotide sequence ID" value="NZ_ALOE01000011.1"/>
</dbReference>
<gene>
    <name evidence="1" type="ORF">FR932_01205</name>
</gene>
<evidence type="ECO:0000313" key="1">
    <source>
        <dbReference type="EMBL" id="QFI36540.1"/>
    </source>
</evidence>
<organism evidence="1 2">
    <name type="scientific">Moritella marina ATCC 15381</name>
    <dbReference type="NCBI Taxonomy" id="1202962"/>
    <lineage>
        <taxon>Bacteria</taxon>
        <taxon>Pseudomonadati</taxon>
        <taxon>Pseudomonadota</taxon>
        <taxon>Gammaproteobacteria</taxon>
        <taxon>Alteromonadales</taxon>
        <taxon>Moritellaceae</taxon>
        <taxon>Moritella</taxon>
    </lineage>
</organism>
<reference evidence="1 2" key="1">
    <citation type="submission" date="2019-09" db="EMBL/GenBank/DDBJ databases">
        <title>Hybrid Assembly of the complete Genome of the Deep-Sea Bacterium Moritella marina from long Nanopore and Illumina reads.</title>
        <authorList>
            <person name="Magin S."/>
            <person name="Georgoulis A."/>
            <person name="Papadimitriou K."/>
            <person name="Iliakis G."/>
            <person name="Vorgias C.E."/>
        </authorList>
    </citation>
    <scope>NUCLEOTIDE SEQUENCE [LARGE SCALE GENOMIC DNA]</scope>
    <source>
        <strain evidence="1 2">MP-1</strain>
    </source>
</reference>